<comment type="caution">
    <text evidence="2">The sequence shown here is derived from an EMBL/GenBank/DDBJ whole genome shotgun (WGS) entry which is preliminary data.</text>
</comment>
<dbReference type="CDD" id="cd07067">
    <property type="entry name" value="HP_PGM_like"/>
    <property type="match status" value="1"/>
</dbReference>
<dbReference type="InterPro" id="IPR013078">
    <property type="entry name" value="His_Pase_superF_clade-1"/>
</dbReference>
<dbReference type="AlphaFoldDB" id="A0A4Q8AHP6"/>
<feature type="binding site" evidence="1">
    <location>
        <position position="75"/>
    </location>
    <ligand>
        <name>substrate</name>
    </ligand>
</feature>
<accession>A0A4Q8AHP6</accession>
<evidence type="ECO:0000256" key="1">
    <source>
        <dbReference type="PIRSR" id="PIRSR613078-2"/>
    </source>
</evidence>
<dbReference type="InterPro" id="IPR029033">
    <property type="entry name" value="His_PPase_superfam"/>
</dbReference>
<dbReference type="SUPFAM" id="SSF53254">
    <property type="entry name" value="Phosphoglycerate mutase-like"/>
    <property type="match status" value="1"/>
</dbReference>
<name>A0A4Q8AHP6_9MICO</name>
<dbReference type="EMBL" id="SHLC01000001">
    <property type="protein sequence ID" value="RZU63922.1"/>
    <property type="molecule type" value="Genomic_DNA"/>
</dbReference>
<protein>
    <submittedName>
        <fullName evidence="2">Phosphohistidine phosphatase</fullName>
    </submittedName>
</protein>
<dbReference type="RefSeq" id="WP_207226173.1">
    <property type="nucleotide sequence ID" value="NZ_SHLC01000001.1"/>
</dbReference>
<gene>
    <name evidence="2" type="ORF">EV379_0211</name>
</gene>
<reference evidence="2 3" key="1">
    <citation type="submission" date="2019-02" db="EMBL/GenBank/DDBJ databases">
        <title>Sequencing the genomes of 1000 actinobacteria strains.</title>
        <authorList>
            <person name="Klenk H.-P."/>
        </authorList>
    </citation>
    <scope>NUCLEOTIDE SEQUENCE [LARGE SCALE GENOMIC DNA]</scope>
    <source>
        <strain evidence="2 3">DSM 18319</strain>
    </source>
</reference>
<proteinExistence type="predicted"/>
<keyword evidence="3" id="KW-1185">Reference proteome</keyword>
<dbReference type="Proteomes" id="UP000291483">
    <property type="component" value="Unassembled WGS sequence"/>
</dbReference>
<evidence type="ECO:0000313" key="3">
    <source>
        <dbReference type="Proteomes" id="UP000291483"/>
    </source>
</evidence>
<dbReference type="PANTHER" id="PTHR47623">
    <property type="entry name" value="OS09G0287300 PROTEIN"/>
    <property type="match status" value="1"/>
</dbReference>
<dbReference type="Pfam" id="PF00300">
    <property type="entry name" value="His_Phos_1"/>
    <property type="match status" value="1"/>
</dbReference>
<sequence>MTERDSMCILGGESGVIMKTLLLIRHAKSSWDIPSLVDEARPLNERGKRDAPEMGRRLARRGIEPDAILSSPAVRARTTAELIARELDADETLVVDHRLYATSADGLLEVIRAQDDSVGCLLVVGHNPEMDTLARRFSPLTPPMSTCAVLELHFDVNSWPAIRAGALLNKRYDAPKLAEV</sequence>
<organism evidence="2 3">
    <name type="scientific">Microterricola gilva</name>
    <dbReference type="NCBI Taxonomy" id="393267"/>
    <lineage>
        <taxon>Bacteria</taxon>
        <taxon>Bacillati</taxon>
        <taxon>Actinomycetota</taxon>
        <taxon>Actinomycetes</taxon>
        <taxon>Micrococcales</taxon>
        <taxon>Microbacteriaceae</taxon>
        <taxon>Microterricola</taxon>
    </lineage>
</organism>
<dbReference type="PANTHER" id="PTHR47623:SF1">
    <property type="entry name" value="OS09G0287300 PROTEIN"/>
    <property type="match status" value="1"/>
</dbReference>
<evidence type="ECO:0000313" key="2">
    <source>
        <dbReference type="EMBL" id="RZU63922.1"/>
    </source>
</evidence>
<dbReference type="Gene3D" id="3.40.50.1240">
    <property type="entry name" value="Phosphoglycerate mutase-like"/>
    <property type="match status" value="1"/>
</dbReference>
<dbReference type="SMART" id="SM00855">
    <property type="entry name" value="PGAM"/>
    <property type="match status" value="1"/>
</dbReference>